<evidence type="ECO:0000313" key="2">
    <source>
        <dbReference type="EMBL" id="KEQ08573.1"/>
    </source>
</evidence>
<protein>
    <recommendedName>
        <fullName evidence="1">ABC-three component systems C-terminal domain-containing protein</fullName>
    </recommendedName>
</protein>
<dbReference type="OrthoDB" id="1494755at2"/>
<dbReference type="RefSeq" id="WP_037165146.1">
    <property type="nucleotide sequence ID" value="NZ_CAJXID010000019.1"/>
</dbReference>
<proteinExistence type="predicted"/>
<feature type="domain" description="ABC-three component systems C-terminal" evidence="1">
    <location>
        <begin position="464"/>
        <end position="788"/>
    </location>
</feature>
<dbReference type="AlphaFoldDB" id="A0A922NZW1"/>
<accession>A0A922NZW1</accession>
<dbReference type="Gene3D" id="3.50.50.60">
    <property type="entry name" value="FAD/NAD(P)-binding domain"/>
    <property type="match status" value="1"/>
</dbReference>
<name>A0A922NZW1_9HYPH</name>
<dbReference type="EMBL" id="JOKJ01000009">
    <property type="protein sequence ID" value="KEQ08573.1"/>
    <property type="molecule type" value="Genomic_DNA"/>
</dbReference>
<dbReference type="Proteomes" id="UP000052167">
    <property type="component" value="Unassembled WGS sequence"/>
</dbReference>
<dbReference type="InterPro" id="IPR036188">
    <property type="entry name" value="FAD/NAD-bd_sf"/>
</dbReference>
<organism evidence="2 3">
    <name type="scientific">Pseudorhizobium pelagicum</name>
    <dbReference type="NCBI Taxonomy" id="1509405"/>
    <lineage>
        <taxon>Bacteria</taxon>
        <taxon>Pseudomonadati</taxon>
        <taxon>Pseudomonadota</taxon>
        <taxon>Alphaproteobacteria</taxon>
        <taxon>Hyphomicrobiales</taxon>
        <taxon>Rhizobiaceae</taxon>
        <taxon>Rhizobium/Agrobacterium group</taxon>
        <taxon>Pseudorhizobium</taxon>
    </lineage>
</organism>
<evidence type="ECO:0000313" key="3">
    <source>
        <dbReference type="Proteomes" id="UP000052167"/>
    </source>
</evidence>
<evidence type="ECO:0000259" key="1">
    <source>
        <dbReference type="Pfam" id="PF20278"/>
    </source>
</evidence>
<comment type="caution">
    <text evidence="2">The sequence shown here is derived from an EMBL/GenBank/DDBJ whole genome shotgun (WGS) entry which is preliminary data.</text>
</comment>
<dbReference type="SUPFAM" id="SSF51905">
    <property type="entry name" value="FAD/NAD(P)-binding domain"/>
    <property type="match status" value="1"/>
</dbReference>
<dbReference type="Pfam" id="PF20278">
    <property type="entry name" value="CTD2"/>
    <property type="match status" value="1"/>
</dbReference>
<gene>
    <name evidence="2" type="ORF">GV68_25580</name>
</gene>
<sequence length="808" mass="85669">MTADEIIAEALVPDTHSVFVLGSFEQRVTVYAQQVRALNLIDAILSRGLLQDTGSVAIVGGGAAGVTAAVALARAAPGLKKLDLFESRSNVLELQHHSSRYLHPHFYDWPYAGSDNPDAGLPLMNWAAGPAGTVAVTLRAQFDEALRSSILSFQPDLGVTGLSPSTTSTVRVLVPGASPLGKIYDVVILAIGFGLEAHLDGDTPSYWLPSQMSAALLTPQPEPLVFVSGNGDGGLVDFLMAAFNAMEHQAICELILGLDFGPALAAVLLIEQEAWADGGDDLDLLALYHDRVRPLIPQPVWQTIIANLRPQAQVHLHTRDPHLFRRATALHNRLAAFLVIEADQSIGRNLVAVTTGTAFAGSVPVTGPITLAGLAPFTPYRRFLRLGPDSASNLAPFDATLLAFPNRVRVSATQPRSPQLTPAARIRFEAAAAAAAGIAVLPPAAAAAPAGVVVNHLVVRSQGGEIEWLSEITPGEAERFWVGGRSLAIHADLSAADAGPLVAALARIGAHVPDFVIYAHDVHGWRAAVSKLCAPRELPGPDLVAPCVIHDWTDPPPLDTQASVAAAPLASTVHAALDSEMLRQLRDALHGILGPAAVEMGWPIEPALKSRLWAQWELWHAGLLADATTRRRFLLLLATEQDTAELRDGLLVRLGPKILRPFLTKPALFGLTFAICSGHALVPSGGPPGNVATQGITGHACGVGWIGGRDLGASCATRHAWTTGVVLLAQLKDAFQLVEGEMRFDRATDDPPKVGTISLGEEPLVIGADEMFVTALEAGEQSVQNYLESIFRRRSQAARAGLEEETHG</sequence>
<keyword evidence="3" id="KW-1185">Reference proteome</keyword>
<reference evidence="2 3" key="1">
    <citation type="submission" date="2014-06" db="EMBL/GenBank/DDBJ databases">
        <title>Rhizobium pelagicum/R2-400B4.</title>
        <authorList>
            <person name="Kimes N.E."/>
            <person name="Lopez-Perez M."/>
        </authorList>
    </citation>
    <scope>NUCLEOTIDE SEQUENCE [LARGE SCALE GENOMIC DNA]</scope>
    <source>
        <strain evidence="2 3">R2-400B4</strain>
    </source>
</reference>
<dbReference type="InterPro" id="IPR046918">
    <property type="entry name" value="ABC-3C_CTD2"/>
</dbReference>